<proteinExistence type="predicted"/>
<dbReference type="AlphaFoldDB" id="A0AAN2PFF3"/>
<evidence type="ECO:0000313" key="3">
    <source>
        <dbReference type="Proteomes" id="UP000182110"/>
    </source>
</evidence>
<feature type="region of interest" description="Disordered" evidence="1">
    <location>
        <begin position="1"/>
        <end position="54"/>
    </location>
</feature>
<name>A0AAN2PFF3_9BACI</name>
<comment type="caution">
    <text evidence="2">The sequence shown here is derived from an EMBL/GenBank/DDBJ whole genome shotgun (WGS) entry which is preliminary data.</text>
</comment>
<dbReference type="EMBL" id="CCXW01000001">
    <property type="protein sequence ID" value="CEG31429.1"/>
    <property type="molecule type" value="Genomic_DNA"/>
</dbReference>
<keyword evidence="3" id="KW-1185">Reference proteome</keyword>
<evidence type="ECO:0000256" key="1">
    <source>
        <dbReference type="SAM" id="MobiDB-lite"/>
    </source>
</evidence>
<evidence type="ECO:0000313" key="2">
    <source>
        <dbReference type="EMBL" id="CEG31429.1"/>
    </source>
</evidence>
<gene>
    <name evidence="2" type="ORF">BN1180_01573</name>
</gene>
<dbReference type="Proteomes" id="UP000182110">
    <property type="component" value="Unassembled WGS sequence"/>
</dbReference>
<protein>
    <submittedName>
        <fullName evidence="2">Uncharacterized protein</fullName>
    </submittedName>
</protein>
<dbReference type="RefSeq" id="WP_176702834.1">
    <property type="nucleotide sequence ID" value="NZ_CCXW01000001.1"/>
</dbReference>
<accession>A0AAN2PFF3</accession>
<sequence>MAGNSGKNHRDGAVKSRTQFKAPNGNYVKRDATTGRFMDQKTSGGKFKGVRKEK</sequence>
<reference evidence="2 3" key="1">
    <citation type="journal article" date="2014" name="Genome Announc.">
        <title>Genome Sequence of Bacillus simplex Strain P558, Isolated from a Human Fecal Sample.</title>
        <authorList>
            <person name="Croce O."/>
            <person name="Hugon P."/>
            <person name="Lagier J.C."/>
            <person name="Bibi F."/>
            <person name="Robert C."/>
            <person name="Azhar E.I."/>
            <person name="Raoult D."/>
            <person name="Fournier P.E."/>
        </authorList>
    </citation>
    <scope>NUCLEOTIDE SEQUENCE [LARGE SCALE GENOMIC DNA]</scope>
    <source>
        <strain evidence="2 3">P558</strain>
    </source>
</reference>
<organism evidence="2 3">
    <name type="scientific">Peribacillus simplex</name>
    <dbReference type="NCBI Taxonomy" id="1478"/>
    <lineage>
        <taxon>Bacteria</taxon>
        <taxon>Bacillati</taxon>
        <taxon>Bacillota</taxon>
        <taxon>Bacilli</taxon>
        <taxon>Bacillales</taxon>
        <taxon>Bacillaceae</taxon>
        <taxon>Peribacillus</taxon>
    </lineage>
</organism>